<dbReference type="KEGG" id="bsol:FSW04_15035"/>
<dbReference type="AlphaFoldDB" id="A0A5B8U6N7"/>
<dbReference type="Proteomes" id="UP000321805">
    <property type="component" value="Chromosome"/>
</dbReference>
<sequence>MDVVRVGRSLAPVVAVLAFAAAPCSAQARTTPRRVAPARRASVLVHAIHRASTTQQHERAVLAVMRKLDVAVYTGSGQAVVTHASAAHHAFLYDFELGALGDQVARGERIPVTTLAQRLSDAGLHKPHSALGAADLAAGIAAAVQDGQRHPGSATSFPSLVLAALGRTDTPRVDIAHLKGTDSLDPLQAEIIMLGIAQTTYGTVRHVRHIARAAGTSDSCGDVNRAIDLVLSGGNDGLVGKFTKKALKTVFKREFLTKAQRAALKLASVIEDGLHGSALALSVSVHGDPETAGPVHYDHSAAEHNVLAMRIKVEMLDDYGDITVKCGPLAGLKFPKKGGIPDVPMHWDYPNLAQHGQVICGDGCNKTGPDGVATLQLAVNSERVPGYGLQQEATDNADAVAAYQSAFGAGLSNPSFWAQYFTPKIGGVRWFVTWHKAPNLTLRFTNQHDETYTDQPEGQFSSTGTGAWHSAISAVAPLQAVTTTDGTALWTGDAPINWDAFSYHDDGGKSLCQDGKTGTIDFDGSSPGPGELIVDSVQQDPAAPSPGITVVLHAQHEPTYLWTQTFHHGSSSCADFSNNLTDSWWSGPSRAFSATGVTTTSYDNGAGASPTYRITGWQPGPSSGGGEGVYAYRDFPYTTTSASGEPISGATRVEIVASPSP</sequence>
<keyword evidence="3" id="KW-1185">Reference proteome</keyword>
<evidence type="ECO:0000313" key="2">
    <source>
        <dbReference type="EMBL" id="QEC48756.1"/>
    </source>
</evidence>
<feature type="signal peptide" evidence="1">
    <location>
        <begin position="1"/>
        <end position="28"/>
    </location>
</feature>
<organism evidence="2 3">
    <name type="scientific">Baekduia soli</name>
    <dbReference type="NCBI Taxonomy" id="496014"/>
    <lineage>
        <taxon>Bacteria</taxon>
        <taxon>Bacillati</taxon>
        <taxon>Actinomycetota</taxon>
        <taxon>Thermoleophilia</taxon>
        <taxon>Solirubrobacterales</taxon>
        <taxon>Baekduiaceae</taxon>
        <taxon>Baekduia</taxon>
    </lineage>
</organism>
<accession>A0A5B8U6N7</accession>
<evidence type="ECO:0000313" key="3">
    <source>
        <dbReference type="Proteomes" id="UP000321805"/>
    </source>
</evidence>
<proteinExistence type="predicted"/>
<dbReference type="EMBL" id="CP042430">
    <property type="protein sequence ID" value="QEC48756.1"/>
    <property type="molecule type" value="Genomic_DNA"/>
</dbReference>
<evidence type="ECO:0000256" key="1">
    <source>
        <dbReference type="SAM" id="SignalP"/>
    </source>
</evidence>
<keyword evidence="1" id="KW-0732">Signal</keyword>
<reference evidence="2 3" key="1">
    <citation type="journal article" date="2018" name="J. Microbiol.">
        <title>Baekduia soli gen. nov., sp. nov., a novel bacterium isolated from the soil of Baekdu Mountain and proposal of a novel family name, Baekduiaceae fam. nov.</title>
        <authorList>
            <person name="An D.S."/>
            <person name="Siddiqi M.Z."/>
            <person name="Kim K.H."/>
            <person name="Yu H.S."/>
            <person name="Im W.T."/>
        </authorList>
    </citation>
    <scope>NUCLEOTIDE SEQUENCE [LARGE SCALE GENOMIC DNA]</scope>
    <source>
        <strain evidence="2 3">BR7-21</strain>
    </source>
</reference>
<feature type="chain" id="PRO_5022823133" evidence="1">
    <location>
        <begin position="29"/>
        <end position="661"/>
    </location>
</feature>
<protein>
    <submittedName>
        <fullName evidence="2">Uncharacterized protein</fullName>
    </submittedName>
</protein>
<gene>
    <name evidence="2" type="ORF">FSW04_15035</name>
</gene>
<name>A0A5B8U6N7_9ACTN</name>
<dbReference type="RefSeq" id="WP_146920649.1">
    <property type="nucleotide sequence ID" value="NZ_CP042430.1"/>
</dbReference>